<feature type="transmembrane region" description="Helical" evidence="15">
    <location>
        <begin position="1090"/>
        <end position="1115"/>
    </location>
</feature>
<dbReference type="NCBIfam" id="TIGR01652">
    <property type="entry name" value="ATPase-Plipid"/>
    <property type="match status" value="1"/>
</dbReference>
<evidence type="ECO:0000256" key="5">
    <source>
        <dbReference type="ARBA" id="ARBA00022741"/>
    </source>
</evidence>
<dbReference type="InterPro" id="IPR023214">
    <property type="entry name" value="HAD_sf"/>
</dbReference>
<dbReference type="EC" id="7.6.2.1" evidence="15"/>
<feature type="transmembrane region" description="Helical" evidence="15">
    <location>
        <begin position="1202"/>
        <end position="1223"/>
    </location>
</feature>
<dbReference type="Gene3D" id="2.70.150.10">
    <property type="entry name" value="Calcium-transporting ATPase, cytoplasmic transduction domain A"/>
    <property type="match status" value="1"/>
</dbReference>
<dbReference type="SUPFAM" id="SSF81665">
    <property type="entry name" value="Calcium ATPase, transmembrane domain M"/>
    <property type="match status" value="1"/>
</dbReference>
<feature type="binding site" evidence="14">
    <location>
        <position position="1010"/>
    </location>
    <ligand>
        <name>Mg(2+)</name>
        <dbReference type="ChEBI" id="CHEBI:18420"/>
    </ligand>
</feature>
<gene>
    <name evidence="19" type="ORF">QSP1433_LOCUS15235</name>
</gene>
<feature type="binding site" evidence="13">
    <location>
        <position position="408"/>
    </location>
    <ligand>
        <name>ATP</name>
        <dbReference type="ChEBI" id="CHEBI:30616"/>
    </ligand>
</feature>
<feature type="compositionally biased region" description="Acidic residues" evidence="16">
    <location>
        <begin position="530"/>
        <end position="541"/>
    </location>
</feature>
<dbReference type="Pfam" id="PF13246">
    <property type="entry name" value="Cation_ATPase"/>
    <property type="match status" value="1"/>
</dbReference>
<feature type="transmembrane region" description="Helical" evidence="15">
    <location>
        <begin position="1243"/>
        <end position="1266"/>
    </location>
</feature>
<feature type="binding site" evidence="14">
    <location>
        <position position="408"/>
    </location>
    <ligand>
        <name>Mg(2+)</name>
        <dbReference type="ChEBI" id="CHEBI:18420"/>
    </ligand>
</feature>
<evidence type="ECO:0000313" key="19">
    <source>
        <dbReference type="EMBL" id="CAD9703324.1"/>
    </source>
</evidence>
<feature type="transmembrane region" description="Helical" evidence="15">
    <location>
        <begin position="81"/>
        <end position="102"/>
    </location>
</feature>
<dbReference type="InterPro" id="IPR008250">
    <property type="entry name" value="ATPase_P-typ_transduc_dom_A_sf"/>
</dbReference>
<feature type="binding site" evidence="14">
    <location>
        <position position="1006"/>
    </location>
    <ligand>
        <name>Mg(2+)</name>
        <dbReference type="ChEBI" id="CHEBI:18420"/>
    </ligand>
</feature>
<keyword evidence="8 15" id="KW-1278">Translocase</keyword>
<keyword evidence="6 13" id="KW-0067">ATP-binding</keyword>
<name>A0A7S2SL74_9STRA</name>
<feature type="binding site" evidence="13">
    <location>
        <position position="407"/>
    </location>
    <ligand>
        <name>ATP</name>
        <dbReference type="ChEBI" id="CHEBI:30616"/>
    </ligand>
</feature>
<dbReference type="Gene3D" id="3.40.50.1000">
    <property type="entry name" value="HAD superfamily/HAD-like"/>
    <property type="match status" value="2"/>
</dbReference>
<feature type="binding site" evidence="13">
    <location>
        <position position="1009"/>
    </location>
    <ligand>
        <name>ATP</name>
        <dbReference type="ChEBI" id="CHEBI:30616"/>
    </ligand>
</feature>
<evidence type="ECO:0000256" key="3">
    <source>
        <dbReference type="ARBA" id="ARBA00022692"/>
    </source>
</evidence>
<feature type="binding site" evidence="13">
    <location>
        <position position="1010"/>
    </location>
    <ligand>
        <name>ATP</name>
        <dbReference type="ChEBI" id="CHEBI:30616"/>
    </ligand>
</feature>
<feature type="transmembrane region" description="Helical" evidence="15">
    <location>
        <begin position="1174"/>
        <end position="1195"/>
    </location>
</feature>
<feature type="region of interest" description="Disordered" evidence="16">
    <location>
        <begin position="764"/>
        <end position="786"/>
    </location>
</feature>
<evidence type="ECO:0000256" key="8">
    <source>
        <dbReference type="ARBA" id="ARBA00022967"/>
    </source>
</evidence>
<feature type="region of interest" description="Disordered" evidence="16">
    <location>
        <begin position="530"/>
        <end position="558"/>
    </location>
</feature>
<evidence type="ECO:0000256" key="7">
    <source>
        <dbReference type="ARBA" id="ARBA00022842"/>
    </source>
</evidence>
<dbReference type="SUPFAM" id="SSF81653">
    <property type="entry name" value="Calcium ATPase, transduction domain A"/>
    <property type="match status" value="1"/>
</dbReference>
<dbReference type="Gene3D" id="3.40.1110.10">
    <property type="entry name" value="Calcium-transporting ATPase, cytoplasmic domain N"/>
    <property type="match status" value="1"/>
</dbReference>
<organism evidence="19">
    <name type="scientific">Mucochytrium quahogii</name>
    <dbReference type="NCBI Taxonomy" id="96639"/>
    <lineage>
        <taxon>Eukaryota</taxon>
        <taxon>Sar</taxon>
        <taxon>Stramenopiles</taxon>
        <taxon>Bigyra</taxon>
        <taxon>Labyrinthulomycetes</taxon>
        <taxon>Thraustochytrida</taxon>
        <taxon>Thraustochytriidae</taxon>
        <taxon>Mucochytrium</taxon>
    </lineage>
</organism>
<feature type="transmembrane region" description="Helical" evidence="15">
    <location>
        <begin position="1064"/>
        <end position="1084"/>
    </location>
</feature>
<dbReference type="InterPro" id="IPR023298">
    <property type="entry name" value="ATPase_P-typ_TM_dom_sf"/>
</dbReference>
<feature type="binding site" evidence="13">
    <location>
        <position position="499"/>
    </location>
    <ligand>
        <name>ATP</name>
        <dbReference type="ChEBI" id="CHEBI:30616"/>
    </ligand>
</feature>
<evidence type="ECO:0000256" key="9">
    <source>
        <dbReference type="ARBA" id="ARBA00022989"/>
    </source>
</evidence>
<dbReference type="InterPro" id="IPR036412">
    <property type="entry name" value="HAD-like_sf"/>
</dbReference>
<evidence type="ECO:0000256" key="12">
    <source>
        <dbReference type="PIRSR" id="PIRSR606539-1"/>
    </source>
</evidence>
<feature type="binding site" evidence="13">
    <location>
        <position position="596"/>
    </location>
    <ligand>
        <name>ATP</name>
        <dbReference type="ChEBI" id="CHEBI:30616"/>
    </ligand>
</feature>
<dbReference type="SUPFAM" id="SSF81660">
    <property type="entry name" value="Metal cation-transporting ATPase, ATP-binding domain N"/>
    <property type="match status" value="1"/>
</dbReference>
<feature type="compositionally biased region" description="Polar residues" evidence="16">
    <location>
        <begin position="548"/>
        <end position="558"/>
    </location>
</feature>
<keyword evidence="10 15" id="KW-0472">Membrane</keyword>
<dbReference type="GO" id="GO:0045332">
    <property type="term" value="P:phospholipid translocation"/>
    <property type="evidence" value="ECO:0007669"/>
    <property type="project" value="TreeGrafter"/>
</dbReference>
<feature type="transmembrane region" description="Helical" evidence="15">
    <location>
        <begin position="292"/>
        <end position="317"/>
    </location>
</feature>
<protein>
    <recommendedName>
        <fullName evidence="15">Phospholipid-transporting ATPase</fullName>
        <ecNumber evidence="15">7.6.2.1</ecNumber>
    </recommendedName>
</protein>
<dbReference type="PROSITE" id="PS00154">
    <property type="entry name" value="ATPASE_E1_E2"/>
    <property type="match status" value="1"/>
</dbReference>
<evidence type="ECO:0000256" key="4">
    <source>
        <dbReference type="ARBA" id="ARBA00022723"/>
    </source>
</evidence>
<dbReference type="PRINTS" id="PR00119">
    <property type="entry name" value="CATATPASE"/>
</dbReference>
<keyword evidence="7 14" id="KW-0460">Magnesium</keyword>
<dbReference type="GO" id="GO:0000287">
    <property type="term" value="F:magnesium ion binding"/>
    <property type="evidence" value="ECO:0007669"/>
    <property type="project" value="UniProtKB-UniRule"/>
</dbReference>
<keyword evidence="4 14" id="KW-0479">Metal-binding</keyword>
<reference evidence="19" key="1">
    <citation type="submission" date="2021-01" db="EMBL/GenBank/DDBJ databases">
        <authorList>
            <person name="Corre E."/>
            <person name="Pelletier E."/>
            <person name="Niang G."/>
            <person name="Scheremetjew M."/>
            <person name="Finn R."/>
            <person name="Kale V."/>
            <person name="Holt S."/>
            <person name="Cochrane G."/>
            <person name="Meng A."/>
            <person name="Brown T."/>
            <person name="Cohen L."/>
        </authorList>
    </citation>
    <scope>NUCLEOTIDE SEQUENCE</scope>
    <source>
        <strain evidence="19">NY070348D</strain>
    </source>
</reference>
<evidence type="ECO:0000256" key="13">
    <source>
        <dbReference type="PIRSR" id="PIRSR606539-2"/>
    </source>
</evidence>
<feature type="compositionally biased region" description="Basic and acidic residues" evidence="16">
    <location>
        <begin position="1380"/>
        <end position="1392"/>
    </location>
</feature>
<dbReference type="EMBL" id="HBHK01024172">
    <property type="protein sequence ID" value="CAD9703324.1"/>
    <property type="molecule type" value="Transcribed_RNA"/>
</dbReference>
<dbReference type="GO" id="GO:0140326">
    <property type="term" value="F:ATPase-coupled intramembrane lipid transporter activity"/>
    <property type="evidence" value="ECO:0007669"/>
    <property type="project" value="UniProtKB-EC"/>
</dbReference>
<evidence type="ECO:0000259" key="17">
    <source>
        <dbReference type="Pfam" id="PF16209"/>
    </source>
</evidence>
<keyword evidence="3 15" id="KW-0812">Transmembrane</keyword>
<dbReference type="InterPro" id="IPR032631">
    <property type="entry name" value="P-type_ATPase_N"/>
</dbReference>
<evidence type="ECO:0000259" key="18">
    <source>
        <dbReference type="Pfam" id="PF16212"/>
    </source>
</evidence>
<feature type="active site" description="4-aspartylphosphate intermediate" evidence="12">
    <location>
        <position position="406"/>
    </location>
</feature>
<dbReference type="InterPro" id="IPR018303">
    <property type="entry name" value="ATPase_P-typ_P_site"/>
</dbReference>
<feature type="binding site" evidence="13">
    <location>
        <position position="975"/>
    </location>
    <ligand>
        <name>ATP</name>
        <dbReference type="ChEBI" id="CHEBI:30616"/>
    </ligand>
</feature>
<keyword evidence="9 15" id="KW-1133">Transmembrane helix</keyword>
<comment type="subcellular location">
    <subcellularLocation>
        <location evidence="1 15">Membrane</location>
        <topology evidence="1 15">Multi-pass membrane protein</topology>
    </subcellularLocation>
</comment>
<dbReference type="GO" id="GO:0005886">
    <property type="term" value="C:plasma membrane"/>
    <property type="evidence" value="ECO:0007669"/>
    <property type="project" value="TreeGrafter"/>
</dbReference>
<feature type="transmembrane region" description="Helical" evidence="15">
    <location>
        <begin position="1148"/>
        <end position="1168"/>
    </location>
</feature>
<feature type="binding site" evidence="13">
    <location>
        <position position="716"/>
    </location>
    <ligand>
        <name>ATP</name>
        <dbReference type="ChEBI" id="CHEBI:30616"/>
    </ligand>
</feature>
<keyword evidence="5 13" id="KW-0547">Nucleotide-binding</keyword>
<comment type="cofactor">
    <cofactor evidence="14">
        <name>Mg(2+)</name>
        <dbReference type="ChEBI" id="CHEBI:18420"/>
    </cofactor>
</comment>
<feature type="domain" description="P-type ATPase C-terminal" evidence="18">
    <location>
        <begin position="1032"/>
        <end position="1276"/>
    </location>
</feature>
<evidence type="ECO:0000256" key="11">
    <source>
        <dbReference type="ARBA" id="ARBA00034036"/>
    </source>
</evidence>
<evidence type="ECO:0000256" key="2">
    <source>
        <dbReference type="ARBA" id="ARBA00008109"/>
    </source>
</evidence>
<dbReference type="InterPro" id="IPR001757">
    <property type="entry name" value="P_typ_ATPase"/>
</dbReference>
<feature type="binding site" evidence="13">
    <location>
        <position position="573"/>
    </location>
    <ligand>
        <name>ATP</name>
        <dbReference type="ChEBI" id="CHEBI:30616"/>
    </ligand>
</feature>
<feature type="region of interest" description="Disordered" evidence="16">
    <location>
        <begin position="1411"/>
        <end position="1437"/>
    </location>
</feature>
<evidence type="ECO:0000256" key="16">
    <source>
        <dbReference type="SAM" id="MobiDB-lite"/>
    </source>
</evidence>
<feature type="compositionally biased region" description="Basic and acidic residues" evidence="16">
    <location>
        <begin position="883"/>
        <end position="903"/>
    </location>
</feature>
<feature type="domain" description="P-type ATPase N-terminal" evidence="17">
    <location>
        <begin position="28"/>
        <end position="68"/>
    </location>
</feature>
<feature type="binding site" evidence="13">
    <location>
        <position position="981"/>
    </location>
    <ligand>
        <name>ATP</name>
        <dbReference type="ChEBI" id="CHEBI:30616"/>
    </ligand>
</feature>
<dbReference type="InterPro" id="IPR023299">
    <property type="entry name" value="ATPase_P-typ_cyto_dom_N"/>
</dbReference>
<dbReference type="PANTHER" id="PTHR24092:SF218">
    <property type="entry name" value="PHOSPHOLIPID-TRANSPORTING ATPASE"/>
    <property type="match status" value="1"/>
</dbReference>
<feature type="region of interest" description="Disordered" evidence="16">
    <location>
        <begin position="883"/>
        <end position="915"/>
    </location>
</feature>
<dbReference type="PANTHER" id="PTHR24092">
    <property type="entry name" value="PROBABLE PHOSPHOLIPID-TRANSPORTING ATPASE"/>
    <property type="match status" value="1"/>
</dbReference>
<dbReference type="NCBIfam" id="TIGR01494">
    <property type="entry name" value="ATPase_P-type"/>
    <property type="match status" value="1"/>
</dbReference>
<feature type="region of interest" description="Disordered" evidence="16">
    <location>
        <begin position="1374"/>
        <end position="1398"/>
    </location>
</feature>
<dbReference type="InterPro" id="IPR032630">
    <property type="entry name" value="P_typ_ATPase_c"/>
</dbReference>
<feature type="binding site" evidence="13">
    <location>
        <position position="406"/>
    </location>
    <ligand>
        <name>ATP</name>
        <dbReference type="ChEBI" id="CHEBI:30616"/>
    </ligand>
</feature>
<dbReference type="InterPro" id="IPR006539">
    <property type="entry name" value="P-type_ATPase_IV"/>
</dbReference>
<evidence type="ECO:0000256" key="6">
    <source>
        <dbReference type="ARBA" id="ARBA00022840"/>
    </source>
</evidence>
<evidence type="ECO:0000256" key="15">
    <source>
        <dbReference type="RuleBase" id="RU362033"/>
    </source>
</evidence>
<accession>A0A7S2SL74</accession>
<feature type="transmembrane region" description="Helical" evidence="15">
    <location>
        <begin position="57"/>
        <end position="75"/>
    </location>
</feature>
<dbReference type="Pfam" id="PF16209">
    <property type="entry name" value="PhoLip_ATPase_N"/>
    <property type="match status" value="1"/>
</dbReference>
<sequence length="1437" mass="159982">MGALCSRSHDDDAKELTLEFSGKNEGRATNYVKTARYTSYNFLFKCGFEQFRNLSNVYFLFIVVLALLGTHTSLFESPYSASGTLLALVLVLAFTMAFEGYYDIKRHREDKEVNNRVAFRLRPGDGHMEEVSWADLRPGDLLKVYDRAQFPADLLFVTSCAAGNKCYVETANIDGETNLKIKRVPKDMVDRCILPDQAASLQGRVRYDMPNAFLTFSGTARVYDDKYSEKTEEGYKDIPLDFSNILLRGSVLRNTPWILGIVLYAGFESKVVQSSSNPPSKMSRVQDLTNRIILVILLVGVVMCTVSSLIEIFGYPGNTSLYYLMQTSENTYKLPRFISNFLTFVILYSTLLPISLLFCMTFANFWQAMFVHWDLDMYHKETDTPAKCNTMELVQELGQVSYVFSDKTGTLTRNEMKLVGTAINGQTYGIGNAEKGTGTSSQCSIEEIFSDVIGVLNEDDDSFEKRKLAEFFSVLAVCHTVIVDTTTGSIQYNAEGPDEEALVGAAAAVGIKLLSTDNNIYEVALEVDGNADDTDDVDTNDSDSTTSELNPTGVTPEMSDNSLKFEILATNHFNSTRKRMSVVCRDPAGNIMLYVKGADTIMFGLSNPLSGEDEVKNRNTLMSQLDSFAHDGLRTLVLGKKCISEEAYQAWKVRYDEASNCLGAQRAELLASAAEEIEVGLTIIGATAIEDRLQEGVPETLVALREAGIKTWVLTGDKVETAINIAFSAKLFTSEMELVQITSDDKEENMNTLRQLQQLLVPQNLRPDSEKRKKGRQMGGPEAGSKYRKYVGKTLNKVGEAGRAAISFVSFGHAGAKSPTPQSEIDLVVEGANSFGLDGSTVQDVDNSVKTTDTASPDPDTPTPVKTRKKRRSFLHFWRHLHADEQHEKQNTQQRSEWRRTSEKLPPGVDSTETVNERELNGTEKNLHDFEAKNMSLVVSGAALTYLLSDELGDAESEALLLSLARLCSVVVACRVSPKQKALIVRMVRLGVKIDGIEPITLAIGDGANDVAMIQEARVGVGISGHEGRQAVNSSDFAIAQFRFLQELMLVHGRWNYRRIAATVLYVFYCNIVFVLTAFVFNFFNKFSGAPLYFVFLTTIYSYPTQVPIALMAVINKDISRKTALEYPAMYVSGRRNLNLGKIKALEYIFKSFVHAFIISAVVILWGVPNDIDIATMGTVAYMCCIWVCVSRACLETYTWTYMSFAVVIFGYFVMLPFEPAYYGSDVTIYLQYGPSVIWGSRFQMGYLWACVFLSTAAAMGLDIIVSSLRREYFPSLVDIVIEIDRGYGDEPQLDKTNRLHSVNKLFRKLAQPLVIPANAVSEVLATANMHNVRNAGDRSAFAYDAPEDETTKFQRRSSRHRFSMALNKLTHTLTNRISGHTESKHEAKEAEAMQNDDLLSDLVDVQVEDSPASFVLDTHEQQQQETQPSGAHVVPE</sequence>
<evidence type="ECO:0000256" key="1">
    <source>
        <dbReference type="ARBA" id="ARBA00004141"/>
    </source>
</evidence>
<comment type="catalytic activity">
    <reaction evidence="11 15">
        <text>ATP + H2O + phospholipidSide 1 = ADP + phosphate + phospholipidSide 2.</text>
        <dbReference type="EC" id="7.6.2.1"/>
    </reaction>
</comment>
<feature type="binding site" evidence="14">
    <location>
        <position position="406"/>
    </location>
    <ligand>
        <name>Mg(2+)</name>
        <dbReference type="ChEBI" id="CHEBI:18420"/>
    </ligand>
</feature>
<comment type="similarity">
    <text evidence="2 15">Belongs to the cation transport ATPase (P-type) (TC 3.A.3) family. Type IV subfamily.</text>
</comment>
<proteinExistence type="inferred from homology"/>
<dbReference type="SUPFAM" id="SSF56784">
    <property type="entry name" value="HAD-like"/>
    <property type="match status" value="1"/>
</dbReference>
<dbReference type="GO" id="GO:0005524">
    <property type="term" value="F:ATP binding"/>
    <property type="evidence" value="ECO:0007669"/>
    <property type="project" value="UniProtKB-UniRule"/>
</dbReference>
<feature type="compositionally biased region" description="Polar residues" evidence="16">
    <location>
        <begin position="840"/>
        <end position="850"/>
    </location>
</feature>
<dbReference type="GO" id="GO:0016887">
    <property type="term" value="F:ATP hydrolysis activity"/>
    <property type="evidence" value="ECO:0007669"/>
    <property type="project" value="InterPro"/>
</dbReference>
<feature type="binding site" evidence="13">
    <location>
        <position position="717"/>
    </location>
    <ligand>
        <name>ATP</name>
        <dbReference type="ChEBI" id="CHEBI:30616"/>
    </ligand>
</feature>
<feature type="binding site" evidence="13">
    <location>
        <position position="715"/>
    </location>
    <ligand>
        <name>ATP</name>
        <dbReference type="ChEBI" id="CHEBI:30616"/>
    </ligand>
</feature>
<evidence type="ECO:0000256" key="14">
    <source>
        <dbReference type="PIRSR" id="PIRSR606539-3"/>
    </source>
</evidence>
<feature type="transmembrane region" description="Helical" evidence="15">
    <location>
        <begin position="337"/>
        <end position="359"/>
    </location>
</feature>
<feature type="region of interest" description="Disordered" evidence="16">
    <location>
        <begin position="838"/>
        <end position="869"/>
    </location>
</feature>
<evidence type="ECO:0000256" key="10">
    <source>
        <dbReference type="ARBA" id="ARBA00023136"/>
    </source>
</evidence>
<feature type="binding site" evidence="13">
    <location>
        <position position="634"/>
    </location>
    <ligand>
        <name>ATP</name>
        <dbReference type="ChEBI" id="CHEBI:30616"/>
    </ligand>
</feature>
<dbReference type="Pfam" id="PF16212">
    <property type="entry name" value="PhoLip_ATPase_C"/>
    <property type="match status" value="1"/>
</dbReference>